<accession>A0A1I7WAK9</accession>
<dbReference type="InterPro" id="IPR036388">
    <property type="entry name" value="WH-like_DNA-bd_sf"/>
</dbReference>
<name>A0A1I7WAK9_HETBA</name>
<organism evidence="1 2">
    <name type="scientific">Heterorhabditis bacteriophora</name>
    <name type="common">Entomopathogenic nematode worm</name>
    <dbReference type="NCBI Taxonomy" id="37862"/>
    <lineage>
        <taxon>Eukaryota</taxon>
        <taxon>Metazoa</taxon>
        <taxon>Ecdysozoa</taxon>
        <taxon>Nematoda</taxon>
        <taxon>Chromadorea</taxon>
        <taxon>Rhabditida</taxon>
        <taxon>Rhabditina</taxon>
        <taxon>Rhabditomorpha</taxon>
        <taxon>Strongyloidea</taxon>
        <taxon>Heterorhabditidae</taxon>
        <taxon>Heterorhabditis</taxon>
    </lineage>
</organism>
<dbReference type="AlphaFoldDB" id="A0A1I7WAK9"/>
<proteinExistence type="predicted"/>
<keyword evidence="1" id="KW-1185">Reference proteome</keyword>
<reference evidence="2" key="1">
    <citation type="submission" date="2016-11" db="UniProtKB">
        <authorList>
            <consortium name="WormBaseParasite"/>
        </authorList>
    </citation>
    <scope>IDENTIFICATION</scope>
</reference>
<evidence type="ECO:0000313" key="2">
    <source>
        <dbReference type="WBParaSite" id="Hba_01695"/>
    </source>
</evidence>
<dbReference type="WBParaSite" id="Hba_01695">
    <property type="protein sequence ID" value="Hba_01695"/>
    <property type="gene ID" value="Hba_01695"/>
</dbReference>
<dbReference type="Proteomes" id="UP000095283">
    <property type="component" value="Unplaced"/>
</dbReference>
<sequence length="93" mass="10584">MQIRAIVLYEFKLGRQAVGELLAILAKHLARELSMNVQLDIGFKELIVDDQLKAIVEAEPHKTTREIAEELDVDQLKVVRHLHQIGKSKSSTR</sequence>
<evidence type="ECO:0000313" key="1">
    <source>
        <dbReference type="Proteomes" id="UP000095283"/>
    </source>
</evidence>
<protein>
    <submittedName>
        <fullName evidence="2">HTH_48 domain-containing protein</fullName>
    </submittedName>
</protein>
<dbReference type="Gene3D" id="1.10.10.10">
    <property type="entry name" value="Winged helix-like DNA-binding domain superfamily/Winged helix DNA-binding domain"/>
    <property type="match status" value="1"/>
</dbReference>